<dbReference type="AlphaFoldDB" id="A0A0E9QCY5"/>
<dbReference type="EMBL" id="GBXM01094387">
    <property type="protein sequence ID" value="JAH14190.1"/>
    <property type="molecule type" value="Transcribed_RNA"/>
</dbReference>
<accession>A0A0E9QCY5</accession>
<organism evidence="1">
    <name type="scientific">Anguilla anguilla</name>
    <name type="common">European freshwater eel</name>
    <name type="synonym">Muraena anguilla</name>
    <dbReference type="NCBI Taxonomy" id="7936"/>
    <lineage>
        <taxon>Eukaryota</taxon>
        <taxon>Metazoa</taxon>
        <taxon>Chordata</taxon>
        <taxon>Craniata</taxon>
        <taxon>Vertebrata</taxon>
        <taxon>Euteleostomi</taxon>
        <taxon>Actinopterygii</taxon>
        <taxon>Neopterygii</taxon>
        <taxon>Teleostei</taxon>
        <taxon>Anguilliformes</taxon>
        <taxon>Anguillidae</taxon>
        <taxon>Anguilla</taxon>
    </lineage>
</organism>
<reference evidence="1" key="1">
    <citation type="submission" date="2014-11" db="EMBL/GenBank/DDBJ databases">
        <authorList>
            <person name="Amaro Gonzalez C."/>
        </authorList>
    </citation>
    <scope>NUCLEOTIDE SEQUENCE</scope>
</reference>
<protein>
    <submittedName>
        <fullName evidence="1">Uncharacterized protein</fullName>
    </submittedName>
</protein>
<evidence type="ECO:0000313" key="1">
    <source>
        <dbReference type="EMBL" id="JAH14190.1"/>
    </source>
</evidence>
<reference evidence="1" key="2">
    <citation type="journal article" date="2015" name="Fish Shellfish Immunol.">
        <title>Early steps in the European eel (Anguilla anguilla)-Vibrio vulnificus interaction in the gills: Role of the RtxA13 toxin.</title>
        <authorList>
            <person name="Callol A."/>
            <person name="Pajuelo D."/>
            <person name="Ebbesson L."/>
            <person name="Teles M."/>
            <person name="MacKenzie S."/>
            <person name="Amaro C."/>
        </authorList>
    </citation>
    <scope>NUCLEOTIDE SEQUENCE</scope>
</reference>
<sequence length="35" mass="4250">MFFSYKIQVSRVNLQAVMYAEMKMNNIYIKKYLPS</sequence>
<name>A0A0E9QCY5_ANGAN</name>
<proteinExistence type="predicted"/>